<dbReference type="SMART" id="SM00208">
    <property type="entry name" value="TNFR"/>
    <property type="match status" value="4"/>
</dbReference>
<dbReference type="PANTHER" id="PTHR11319">
    <property type="entry name" value="G PROTEIN-COUPLED RECEPTOR-RELATED"/>
    <property type="match status" value="1"/>
</dbReference>
<dbReference type="PANTHER" id="PTHR11319:SF35">
    <property type="entry name" value="OUTER MEMBRANE PROTEIN PMPC-RELATED"/>
    <property type="match status" value="1"/>
</dbReference>
<evidence type="ECO:0000259" key="3">
    <source>
        <dbReference type="SMART" id="SM00208"/>
    </source>
</evidence>
<evidence type="ECO:0000256" key="1">
    <source>
        <dbReference type="SAM" id="Phobius"/>
    </source>
</evidence>
<feature type="transmembrane region" description="Helical" evidence="1">
    <location>
        <begin position="1092"/>
        <end position="1110"/>
    </location>
</feature>
<dbReference type="Pfam" id="PF25778">
    <property type="entry name" value="DUF7948"/>
    <property type="match status" value="1"/>
</dbReference>
<accession>A0AAV7YVP2</accession>
<dbReference type="InterPro" id="IPR011641">
    <property type="entry name" value="Tyr-kin_ephrin_A/B_rcpt-like"/>
</dbReference>
<keyword evidence="1" id="KW-0812">Transmembrane</keyword>
<dbReference type="SUPFAM" id="SSF57184">
    <property type="entry name" value="Growth factor receptor domain"/>
    <property type="match status" value="3"/>
</dbReference>
<organism evidence="4 5">
    <name type="scientific">Anaeramoeba flamelloides</name>
    <dbReference type="NCBI Taxonomy" id="1746091"/>
    <lineage>
        <taxon>Eukaryota</taxon>
        <taxon>Metamonada</taxon>
        <taxon>Anaeramoebidae</taxon>
        <taxon>Anaeramoeba</taxon>
    </lineage>
</organism>
<evidence type="ECO:0000256" key="2">
    <source>
        <dbReference type="SAM" id="SignalP"/>
    </source>
</evidence>
<dbReference type="Pfam" id="PF06011">
    <property type="entry name" value="TRP"/>
    <property type="match status" value="1"/>
</dbReference>
<evidence type="ECO:0000313" key="4">
    <source>
        <dbReference type="EMBL" id="KAJ3433917.1"/>
    </source>
</evidence>
<gene>
    <name evidence="4" type="ORF">M0812_19973</name>
</gene>
<feature type="transmembrane region" description="Helical" evidence="1">
    <location>
        <begin position="1427"/>
        <end position="1448"/>
    </location>
</feature>
<dbReference type="EMBL" id="JANTQA010000045">
    <property type="protein sequence ID" value="KAJ3433917.1"/>
    <property type="molecule type" value="Genomic_DNA"/>
</dbReference>
<feature type="transmembrane region" description="Helical" evidence="1">
    <location>
        <begin position="1151"/>
        <end position="1172"/>
    </location>
</feature>
<protein>
    <submittedName>
        <fullName evidence="4">Insulin-like growth factor binding proteinn-terminal</fullName>
    </submittedName>
</protein>
<reference evidence="4" key="1">
    <citation type="submission" date="2022-08" db="EMBL/GenBank/DDBJ databases">
        <title>Novel sulphate-reducing endosymbionts in the free-living metamonad Anaeramoeba.</title>
        <authorList>
            <person name="Jerlstrom-Hultqvist J."/>
            <person name="Cepicka I."/>
            <person name="Gallot-Lavallee L."/>
            <person name="Salas-Leiva D."/>
            <person name="Curtis B.A."/>
            <person name="Zahonova K."/>
            <person name="Pipaliya S."/>
            <person name="Dacks J."/>
            <person name="Roger A.J."/>
        </authorList>
    </citation>
    <scope>NUCLEOTIDE SEQUENCE</scope>
    <source>
        <strain evidence="4">Busselton2</strain>
    </source>
</reference>
<dbReference type="InterPro" id="IPR057708">
    <property type="entry name" value="DUF7948"/>
</dbReference>
<proteinExistence type="predicted"/>
<feature type="transmembrane region" description="Helical" evidence="1">
    <location>
        <begin position="1396"/>
        <end position="1415"/>
    </location>
</feature>
<dbReference type="InterPro" id="IPR010308">
    <property type="entry name" value="TRP_C"/>
</dbReference>
<feature type="transmembrane region" description="Helical" evidence="1">
    <location>
        <begin position="1364"/>
        <end position="1384"/>
    </location>
</feature>
<dbReference type="InterPro" id="IPR001368">
    <property type="entry name" value="TNFR/NGFR_Cys_rich_reg"/>
</dbReference>
<name>A0AAV7YVP2_9EUKA</name>
<dbReference type="Proteomes" id="UP001146793">
    <property type="component" value="Unassembled WGS sequence"/>
</dbReference>
<dbReference type="Gene3D" id="2.10.50.10">
    <property type="entry name" value="Tumor Necrosis Factor Receptor, subunit A, domain 2"/>
    <property type="match status" value="5"/>
</dbReference>
<feature type="transmembrane region" description="Helical" evidence="1">
    <location>
        <begin position="1288"/>
        <end position="1311"/>
    </location>
</feature>
<dbReference type="CDD" id="cd00185">
    <property type="entry name" value="TNFRSF"/>
    <property type="match status" value="3"/>
</dbReference>
<feature type="transmembrane region" description="Helical" evidence="1">
    <location>
        <begin position="1236"/>
        <end position="1256"/>
    </location>
</feature>
<evidence type="ECO:0000313" key="5">
    <source>
        <dbReference type="Proteomes" id="UP001146793"/>
    </source>
</evidence>
<feature type="domain" description="TNFR-Cys" evidence="3">
    <location>
        <begin position="832"/>
        <end position="863"/>
    </location>
</feature>
<feature type="domain" description="TNFR-Cys" evidence="3">
    <location>
        <begin position="900"/>
        <end position="931"/>
    </location>
</feature>
<feature type="domain" description="TNFR-Cys" evidence="3">
    <location>
        <begin position="798"/>
        <end position="829"/>
    </location>
</feature>
<dbReference type="Pfam" id="PF07699">
    <property type="entry name" value="Ephrin_rec_like"/>
    <property type="match status" value="3"/>
</dbReference>
<feature type="transmembrane region" description="Helical" evidence="1">
    <location>
        <begin position="1066"/>
        <end position="1085"/>
    </location>
</feature>
<feature type="domain" description="TNFR-Cys" evidence="3">
    <location>
        <begin position="866"/>
        <end position="897"/>
    </location>
</feature>
<dbReference type="InterPro" id="IPR009030">
    <property type="entry name" value="Growth_fac_rcpt_cys_sf"/>
</dbReference>
<sequence length="1595" mass="181791">MKELLFLTLFLFFIFSQQSVVDNLIHSNEIQPALPNNQNFETYQENKIIQEITIPTILFPTNGQHEEQRYIIESFKGWKIHFNNGSIILHQGKYFVSMTLIKGQLNSMKPIGLKEGSKTNIISKNVHLKHLPNYDSIQYVKIYENVDLEFIITKEQQVKSSFVLKKAKDLDKIKWKFESNLKLSINDYGELIFKDSDNHIVISESEPIFFQFNNQFVGEYKILKSHYSEEKAIYQNIVSFDLNLDKNLKNAYINPNNPLIIDPDYNWFSTYLNGSDANIAYASISDKYGNVYLTGTTLSNNKGYDKFILTENVLQNEFSTIPSTFVLKMVRGSTIQWSTLFDGENTTPSGIVIDSEYRPIIMGLTKEIDGNFKTEIPLNTSCDSEPNIEESPFVTKFSFDGSSLEFSTLICPINNMEITLRSITYDFNNDFLFIVGNNKDIFPDFPNLEQKCENVNTHQSFLLKMPASGTEINGVVCPNDDLIFIKILYNENFLYIVGSKKVAVDERGSYVGYIARYDHDLNKDGDNTISGDTVNSASQLYLFSIDIISLSQIYAIGFSKNTDYVTSDQSLQKNCTGTETTCNIIFRINKKNLNVEYSAFVGVLTDGGFFEDYLTQGLIIKVASNNYIIFSSWNLDLESNYKSVNYSDNILPTDTDLLSIIVYDVQESQIHFKFDLLAKKITEIFLYQESPGNITVIVNPKQGFYISTNAICPTRQVDPDEETIGIFSIFYECEKGYYIEKDGCKKCGIGTYSDETTQTDCKKCEEGTYSDEYGLSTCKLCPASMINNEVGLDHCLGCESGTYQQYPGKTFCSPCAVGTYANGTGNALCSECQPGTYTDEEGSLECSPCPAGEFSNEFGAVTCSVCVGGTYQDNEGQASCKQCPPGTYGIEEGMQKCNQCQAGYYSHLSGQSECSPCDQGYFASESGSDICSKCPYDTYQSQTGSVECISCPENSVTFFKGRTAITACVCDIGFIGNSESGCTICPPGGVCDVEDLQYPKANYGYWHSSEEPNEFIKCTIPEACPGGDVENCNSDLGYTGNTCAECLDEYYKFEGSCQSCPQNDGARFFLIFLVLFVFMMLMFVLAKKARAYFGSFTIAFFFLQILGIMHDMGVEWPSNLQTTFKIGFAFNFSVDFLAMECQFQLTYWQKWYLIMLSPFVFFVMMIVIYIVVWNHSQFVQRVGTKFINCLPSLFTEPSKKETNKILYPFLHVLYPFTRILTNGFSQEERKSFINNFINAYTVLLSLIYLSLCYSILEVFDCTKQSNGVYTLNSEQHITCYDSSYYKHLASIIIFGLVYIIGTPIFLGWLMFHYSKKLTDKLFDEKFGLLCSRYKKEYFYWELVIMIRKLFIVVFQIYLKEFTNLQLILCIIVLLASLIAQTILNPYLAKRHNHLEFALLSISIILLFGGTIFNTGQFSYSSSERDTLSMVMVLLIIFSILLMLTIILFEVRHRFRVVSGKDSDETIVNKSIYSGKRIIELLQKKEISFSRLLLWLGFIDKTQRKHALKFYIRLSEIMDFLNVSNENFVGNLNGKKDHTKLIWKEHLAPLFTKWYQTQSSISHKVYFDLLMQDFFQKTIQSHMMQSKKNSMFNNQN</sequence>
<keyword evidence="1" id="KW-1133">Transmembrane helix</keyword>
<comment type="caution">
    <text evidence="4">The sequence shown here is derived from an EMBL/GenBank/DDBJ whole genome shotgun (WGS) entry which is preliminary data.</text>
</comment>
<keyword evidence="1" id="KW-0472">Membrane</keyword>
<feature type="chain" id="PRO_5043507687" evidence="2">
    <location>
        <begin position="20"/>
        <end position="1595"/>
    </location>
</feature>
<dbReference type="SMART" id="SM01411">
    <property type="entry name" value="Ephrin_rec_like"/>
    <property type="match status" value="4"/>
</dbReference>
<feature type="transmembrane region" description="Helical" evidence="1">
    <location>
        <begin position="1337"/>
        <end position="1358"/>
    </location>
</feature>
<keyword evidence="2" id="KW-0732">Signal</keyword>
<feature type="signal peptide" evidence="2">
    <location>
        <begin position="1"/>
        <end position="19"/>
    </location>
</feature>